<reference evidence="1 2" key="1">
    <citation type="submission" date="2016-07" db="EMBL/GenBank/DDBJ databases">
        <title>Multiple horizontal gene transfer events from other fungi enriched the ability of initially mycotrophic Trichoderma (Ascomycota) to feed on dead plant biomass.</title>
        <authorList>
            <consortium name="DOE Joint Genome Institute"/>
            <person name="Aerts A."/>
            <person name="Atanasova L."/>
            <person name="Chenthamara K."/>
            <person name="Zhang J."/>
            <person name="Grujic M."/>
            <person name="Henrissat B."/>
            <person name="Kuo A."/>
            <person name="Salamov A."/>
            <person name="Lipzen A."/>
            <person name="Labutti K."/>
            <person name="Barry K."/>
            <person name="Miao Y."/>
            <person name="Rahimi M.J."/>
            <person name="Shen Q."/>
            <person name="Grigoriev I.V."/>
            <person name="Kubicek C.P."/>
            <person name="Druzhinina I.S."/>
        </authorList>
    </citation>
    <scope>NUCLEOTIDE SEQUENCE [LARGE SCALE GENOMIC DNA]</scope>
    <source>
        <strain evidence="1 2">CBS 226.95</strain>
    </source>
</reference>
<dbReference type="Pfam" id="PF23397">
    <property type="entry name" value="DUF7104"/>
    <property type="match status" value="3"/>
</dbReference>
<protein>
    <submittedName>
        <fullName evidence="1">Uncharacterized protein</fullName>
    </submittedName>
</protein>
<organism evidence="1 2">
    <name type="scientific">Trichoderma harzianum CBS 226.95</name>
    <dbReference type="NCBI Taxonomy" id="983964"/>
    <lineage>
        <taxon>Eukaryota</taxon>
        <taxon>Fungi</taxon>
        <taxon>Dikarya</taxon>
        <taxon>Ascomycota</taxon>
        <taxon>Pezizomycotina</taxon>
        <taxon>Sordariomycetes</taxon>
        <taxon>Hypocreomycetidae</taxon>
        <taxon>Hypocreales</taxon>
        <taxon>Hypocreaceae</taxon>
        <taxon>Trichoderma</taxon>
    </lineage>
</organism>
<dbReference type="AlphaFoldDB" id="A0A2T4ABG8"/>
<dbReference type="Gene3D" id="1.20.5.340">
    <property type="match status" value="1"/>
</dbReference>
<dbReference type="InterPro" id="IPR055530">
    <property type="entry name" value="DUF7104"/>
</dbReference>
<keyword evidence="2" id="KW-1185">Reference proteome</keyword>
<sequence length="103" mass="11217">MALLLDRRGDQIVITEDIMKDAAGSGNNPVIALLFNRRRDQIVITEDIVKAAASSIFGDGVMALLLDQYGNRITITEDILIAVAENEISGEKIMTVLLNRCGD</sequence>
<dbReference type="RefSeq" id="XP_024774069.1">
    <property type="nucleotide sequence ID" value="XM_024913085.1"/>
</dbReference>
<gene>
    <name evidence="1" type="ORF">M431DRAFT_17704</name>
</gene>
<evidence type="ECO:0000313" key="2">
    <source>
        <dbReference type="Proteomes" id="UP000241690"/>
    </source>
</evidence>
<dbReference type="EMBL" id="KZ679681">
    <property type="protein sequence ID" value="PTB54392.1"/>
    <property type="molecule type" value="Genomic_DNA"/>
</dbReference>
<dbReference type="GeneID" id="36621645"/>
<proteinExistence type="predicted"/>
<evidence type="ECO:0000313" key="1">
    <source>
        <dbReference type="EMBL" id="PTB54392.1"/>
    </source>
</evidence>
<dbReference type="STRING" id="983964.A0A2T4ABG8"/>
<accession>A0A2T4ABG8</accession>
<name>A0A2T4ABG8_TRIHA</name>
<dbReference type="Proteomes" id="UP000241690">
    <property type="component" value="Unassembled WGS sequence"/>
</dbReference>